<keyword evidence="3 4" id="KW-0378">Hydrolase</keyword>
<dbReference type="InterPro" id="IPR002018">
    <property type="entry name" value="CarbesteraseB"/>
</dbReference>
<dbReference type="InterPro" id="IPR029058">
    <property type="entry name" value="AB_hydrolase_fold"/>
</dbReference>
<dbReference type="Pfam" id="PF00135">
    <property type="entry name" value="COesterase"/>
    <property type="match status" value="1"/>
</dbReference>
<keyword evidence="2" id="KW-0719">Serine esterase</keyword>
<evidence type="ECO:0000256" key="1">
    <source>
        <dbReference type="ARBA" id="ARBA00005964"/>
    </source>
</evidence>
<evidence type="ECO:0000256" key="3">
    <source>
        <dbReference type="ARBA" id="ARBA00022801"/>
    </source>
</evidence>
<dbReference type="AlphaFoldDB" id="A0A0M3J0F1"/>
<reference evidence="6 7" key="2">
    <citation type="submission" date="2018-11" db="EMBL/GenBank/DDBJ databases">
        <authorList>
            <consortium name="Pathogen Informatics"/>
        </authorList>
    </citation>
    <scope>NUCLEOTIDE SEQUENCE [LARGE SCALE GENOMIC DNA]</scope>
</reference>
<dbReference type="InterPro" id="IPR019826">
    <property type="entry name" value="Carboxylesterase_B_AS"/>
</dbReference>
<dbReference type="GO" id="GO:0052689">
    <property type="term" value="F:carboxylic ester hydrolase activity"/>
    <property type="evidence" value="ECO:0007669"/>
    <property type="project" value="UniProtKB-KW"/>
</dbReference>
<feature type="domain" description="Carboxylesterase type B" evidence="5">
    <location>
        <begin position="2"/>
        <end position="417"/>
    </location>
</feature>
<dbReference type="PANTHER" id="PTHR43903">
    <property type="entry name" value="NEUROLIGIN"/>
    <property type="match status" value="1"/>
</dbReference>
<sequence length="440" mass="49058">SPKPPNPWNETRDCGPGRVQLCVEFWFHKTVRGTEDCLYMDLVIPTAAPVGVVALFIDPDHSSVNINLMIDICLFQKRNGSYPILMWIHGGSYQVNSAGMYPLKTIVANFASRGIIFASINYRLGPLGFLTASHRLLTGNFGLDDQIQAIRWLKENAPNFGGDSARITLAGESAGAACASLLAISPKTKDLFSGVILRSGSALAPWAVRSTSTENNSARLMDYCGCRYNRTLGMTHIKECMQSIPVERFLNGWHHVAITSPNIGRESQLMASTYFTPVIDAFRIEDSVIPGEPMLLARENARLPLMIGVTSAESGYLLGKFIVHSNRYTETGEWDLDPVIPPHLYSNYKQVQKATEYQYLNDYPQNLNDVEQRRTLVQITSDQNFKAPAAREAMLYAARNQTVFAYVFQHEHPQLTKRMTLLGIKGGDTSLKAYINDHMN</sequence>
<dbReference type="EC" id="3.1.1.-" evidence="4"/>
<proteinExistence type="inferred from homology"/>
<dbReference type="Gene3D" id="3.40.50.1820">
    <property type="entry name" value="alpha/beta hydrolase"/>
    <property type="match status" value="1"/>
</dbReference>
<evidence type="ECO:0000313" key="7">
    <source>
        <dbReference type="Proteomes" id="UP000267096"/>
    </source>
</evidence>
<evidence type="ECO:0000256" key="2">
    <source>
        <dbReference type="ARBA" id="ARBA00022487"/>
    </source>
</evidence>
<reference evidence="8" key="1">
    <citation type="submission" date="2017-02" db="UniProtKB">
        <authorList>
            <consortium name="WormBaseParasite"/>
        </authorList>
    </citation>
    <scope>IDENTIFICATION</scope>
</reference>
<comment type="similarity">
    <text evidence="1 4">Belongs to the type-B carboxylesterase/lipase family.</text>
</comment>
<gene>
    <name evidence="6" type="ORF">ASIM_LOCUS884</name>
</gene>
<organism evidence="8">
    <name type="scientific">Anisakis simplex</name>
    <name type="common">Herring worm</name>
    <dbReference type="NCBI Taxonomy" id="6269"/>
    <lineage>
        <taxon>Eukaryota</taxon>
        <taxon>Metazoa</taxon>
        <taxon>Ecdysozoa</taxon>
        <taxon>Nematoda</taxon>
        <taxon>Chromadorea</taxon>
        <taxon>Rhabditida</taxon>
        <taxon>Spirurina</taxon>
        <taxon>Ascaridomorpha</taxon>
        <taxon>Ascaridoidea</taxon>
        <taxon>Anisakidae</taxon>
        <taxon>Anisakis</taxon>
        <taxon>Anisakis simplex complex</taxon>
    </lineage>
</organism>
<dbReference type="SUPFAM" id="SSF53474">
    <property type="entry name" value="alpha/beta-Hydrolases"/>
    <property type="match status" value="1"/>
</dbReference>
<evidence type="ECO:0000313" key="6">
    <source>
        <dbReference type="EMBL" id="VDK18190.1"/>
    </source>
</evidence>
<dbReference type="Proteomes" id="UP000267096">
    <property type="component" value="Unassembled WGS sequence"/>
</dbReference>
<evidence type="ECO:0000313" key="8">
    <source>
        <dbReference type="WBParaSite" id="ASIM_0000098801-mRNA-1"/>
    </source>
</evidence>
<evidence type="ECO:0000256" key="4">
    <source>
        <dbReference type="RuleBase" id="RU361235"/>
    </source>
</evidence>
<evidence type="ECO:0000259" key="5">
    <source>
        <dbReference type="Pfam" id="PF00135"/>
    </source>
</evidence>
<dbReference type="InterPro" id="IPR051093">
    <property type="entry name" value="Neuroligin/BSAL"/>
</dbReference>
<dbReference type="PROSITE" id="PS00122">
    <property type="entry name" value="CARBOXYLESTERASE_B_1"/>
    <property type="match status" value="1"/>
</dbReference>
<dbReference type="EMBL" id="UYRR01000757">
    <property type="protein sequence ID" value="VDK18190.1"/>
    <property type="molecule type" value="Genomic_DNA"/>
</dbReference>
<keyword evidence="7" id="KW-1185">Reference proteome</keyword>
<protein>
    <recommendedName>
        <fullName evidence="4">Carboxylic ester hydrolase</fullName>
        <ecNumber evidence="4">3.1.1.-</ecNumber>
    </recommendedName>
</protein>
<accession>A0A0M3J0F1</accession>
<dbReference type="WBParaSite" id="ASIM_0000098801-mRNA-1">
    <property type="protein sequence ID" value="ASIM_0000098801-mRNA-1"/>
    <property type="gene ID" value="ASIM_0000098801"/>
</dbReference>
<name>A0A0M3J0F1_ANISI</name>
<dbReference type="OrthoDB" id="6846267at2759"/>